<accession>A0ABQ5C760</accession>
<evidence type="ECO:0000256" key="1">
    <source>
        <dbReference type="SAM" id="MobiDB-lite"/>
    </source>
</evidence>
<keyword evidence="3" id="KW-1185">Reference proteome</keyword>
<gene>
    <name evidence="2" type="ORF">Tco_0892400</name>
</gene>
<dbReference type="Proteomes" id="UP001151760">
    <property type="component" value="Unassembled WGS sequence"/>
</dbReference>
<name>A0ABQ5C760_9ASTR</name>
<reference evidence="2" key="1">
    <citation type="journal article" date="2022" name="Int. J. Mol. Sci.">
        <title>Draft Genome of Tanacetum Coccineum: Genomic Comparison of Closely Related Tanacetum-Family Plants.</title>
        <authorList>
            <person name="Yamashiro T."/>
            <person name="Shiraishi A."/>
            <person name="Nakayama K."/>
            <person name="Satake H."/>
        </authorList>
    </citation>
    <scope>NUCLEOTIDE SEQUENCE</scope>
</reference>
<evidence type="ECO:0000313" key="3">
    <source>
        <dbReference type="Proteomes" id="UP001151760"/>
    </source>
</evidence>
<dbReference type="EMBL" id="BQNB010013970">
    <property type="protein sequence ID" value="GJT22463.1"/>
    <property type="molecule type" value="Genomic_DNA"/>
</dbReference>
<reference evidence="2" key="2">
    <citation type="submission" date="2022-01" db="EMBL/GenBank/DDBJ databases">
        <authorList>
            <person name="Yamashiro T."/>
            <person name="Shiraishi A."/>
            <person name="Satake H."/>
            <person name="Nakayama K."/>
        </authorList>
    </citation>
    <scope>NUCLEOTIDE SEQUENCE</scope>
</reference>
<comment type="caution">
    <text evidence="2">The sequence shown here is derived from an EMBL/GenBank/DDBJ whole genome shotgun (WGS) entry which is preliminary data.</text>
</comment>
<organism evidence="2 3">
    <name type="scientific">Tanacetum coccineum</name>
    <dbReference type="NCBI Taxonomy" id="301880"/>
    <lineage>
        <taxon>Eukaryota</taxon>
        <taxon>Viridiplantae</taxon>
        <taxon>Streptophyta</taxon>
        <taxon>Embryophyta</taxon>
        <taxon>Tracheophyta</taxon>
        <taxon>Spermatophyta</taxon>
        <taxon>Magnoliopsida</taxon>
        <taxon>eudicotyledons</taxon>
        <taxon>Gunneridae</taxon>
        <taxon>Pentapetalae</taxon>
        <taxon>asterids</taxon>
        <taxon>campanulids</taxon>
        <taxon>Asterales</taxon>
        <taxon>Asteraceae</taxon>
        <taxon>Asteroideae</taxon>
        <taxon>Anthemideae</taxon>
        <taxon>Anthemidinae</taxon>
        <taxon>Tanacetum</taxon>
    </lineage>
</organism>
<protein>
    <submittedName>
        <fullName evidence="2">Uncharacterized protein</fullName>
    </submittedName>
</protein>
<feature type="region of interest" description="Disordered" evidence="1">
    <location>
        <begin position="1"/>
        <end position="28"/>
    </location>
</feature>
<feature type="compositionally biased region" description="Polar residues" evidence="1">
    <location>
        <begin position="1"/>
        <end position="18"/>
    </location>
</feature>
<sequence length="333" mass="38337">MSTSTTHQQSLADASSETRPPMFGRGSYIPRASHFRRYLNRKRENRNWLYKAIDKGPYVFKNYTPPDSQTPRLQTEDVLTRDDLKHYKAKIEAMNMILISIPNEIYNSMDAFDRKTRFNNEFDQFVAEPGEALVSIYNRFAQLMNDLEQNGITFPLVTVNIKFLNCLQLEWLKEKAKQDEAGVTLIDEHNDFLVADATRMEEIKELSENICLMAIIQPANIDSDAGLSYDSTFLSEMSKNEDKYHDTVLDLEAKAKENENVVLKIGRSLQGMFMLGPKPMSFYDPNVKHGLGYENPYTLKKAISQNPKLYDASCFDDTKIHVNIRDTKDILDD</sequence>
<proteinExistence type="predicted"/>
<evidence type="ECO:0000313" key="2">
    <source>
        <dbReference type="EMBL" id="GJT22463.1"/>
    </source>
</evidence>